<dbReference type="Pfam" id="PF00534">
    <property type="entry name" value="Glycos_transf_1"/>
    <property type="match status" value="1"/>
</dbReference>
<dbReference type="EMBL" id="CP034437">
    <property type="protein sequence ID" value="AZN41222.1"/>
    <property type="molecule type" value="Genomic_DNA"/>
</dbReference>
<dbReference type="InterPro" id="IPR028995">
    <property type="entry name" value="Glyco_hydro_57/38_cen_sf"/>
</dbReference>
<dbReference type="OrthoDB" id="9803279at2"/>
<dbReference type="InterPro" id="IPR015293">
    <property type="entry name" value="BE_C"/>
</dbReference>
<dbReference type="Gene3D" id="3.20.110.10">
    <property type="entry name" value="Glycoside hydrolase 38, N terminal domain"/>
    <property type="match status" value="1"/>
</dbReference>
<dbReference type="SUPFAM" id="SSF53756">
    <property type="entry name" value="UDP-Glycosyltransferase/glycogen phosphorylase"/>
    <property type="match status" value="1"/>
</dbReference>
<dbReference type="Gene3D" id="3.40.50.2000">
    <property type="entry name" value="Glycogen Phosphorylase B"/>
    <property type="match status" value="2"/>
</dbReference>
<feature type="binding site" evidence="4">
    <location>
        <position position="258"/>
    </location>
    <ligand>
        <name>substrate</name>
    </ligand>
</feature>
<dbReference type="Proteomes" id="UP000272528">
    <property type="component" value="Chromosome"/>
</dbReference>
<dbReference type="RefSeq" id="WP_126016929.1">
    <property type="nucleotide sequence ID" value="NZ_CP034437.1"/>
</dbReference>
<feature type="active site" description="Proton donor" evidence="3">
    <location>
        <position position="350"/>
    </location>
</feature>
<name>A0A3Q8X6K5_9BACL</name>
<reference evidence="11" key="1">
    <citation type="submission" date="2018-12" db="EMBL/GenBank/DDBJ databases">
        <title>Genome sequence of Peanibacillus sp.</title>
        <authorList>
            <person name="Subramani G."/>
            <person name="Srinivasan S."/>
            <person name="Kim M.K."/>
        </authorList>
    </citation>
    <scope>NUCLEOTIDE SEQUENCE [LARGE SCALE GENOMIC DNA]</scope>
    <source>
        <strain evidence="11">18JY67-1</strain>
    </source>
</reference>
<dbReference type="Pfam" id="PF03065">
    <property type="entry name" value="Glyco_hydro_57"/>
    <property type="match status" value="1"/>
</dbReference>
<dbReference type="CDD" id="cd10792">
    <property type="entry name" value="GH57N_AmyC_like"/>
    <property type="match status" value="1"/>
</dbReference>
<evidence type="ECO:0000259" key="9">
    <source>
        <dbReference type="Pfam" id="PF13439"/>
    </source>
</evidence>
<comment type="similarity">
    <text evidence="1 5">Belongs to the glycosyl hydrolase 57 family.</text>
</comment>
<feature type="domain" description="Glycoside hydrolase family 57 N-terminal" evidence="7">
    <location>
        <begin position="8"/>
        <end position="331"/>
    </location>
</feature>
<dbReference type="GO" id="GO:0030979">
    <property type="term" value="P:alpha-glucan biosynthetic process"/>
    <property type="evidence" value="ECO:0007669"/>
    <property type="project" value="InterPro"/>
</dbReference>
<dbReference type="GO" id="GO:0005576">
    <property type="term" value="C:extracellular region"/>
    <property type="evidence" value="ECO:0007669"/>
    <property type="project" value="TreeGrafter"/>
</dbReference>
<dbReference type="GO" id="GO:0003844">
    <property type="term" value="F:1,4-alpha-glucan branching enzyme activity"/>
    <property type="evidence" value="ECO:0007669"/>
    <property type="project" value="InterPro"/>
</dbReference>
<evidence type="ECO:0000256" key="3">
    <source>
        <dbReference type="PIRSR" id="PIRSR640042-1"/>
    </source>
</evidence>
<dbReference type="InterPro" id="IPR040042">
    <property type="entry name" value="Branching_enz_MT3115-like"/>
</dbReference>
<dbReference type="CDD" id="cd03801">
    <property type="entry name" value="GT4_PimA-like"/>
    <property type="match status" value="1"/>
</dbReference>
<feature type="domain" description="Glycosyltransferase subfamily 4-like N-terminal" evidence="9">
    <location>
        <begin position="565"/>
        <end position="738"/>
    </location>
</feature>
<evidence type="ECO:0000259" key="7">
    <source>
        <dbReference type="Pfam" id="PF03065"/>
    </source>
</evidence>
<dbReference type="InterPro" id="IPR011330">
    <property type="entry name" value="Glyco_hydro/deAcase_b/a-brl"/>
</dbReference>
<dbReference type="InterPro" id="IPR001296">
    <property type="entry name" value="Glyco_trans_1"/>
</dbReference>
<keyword evidence="2 5" id="KW-0119">Carbohydrate metabolism</keyword>
<evidence type="ECO:0000313" key="11">
    <source>
        <dbReference type="Proteomes" id="UP000272528"/>
    </source>
</evidence>
<dbReference type="InterPro" id="IPR027291">
    <property type="entry name" value="Glyco_hydro_38_N_sf"/>
</dbReference>
<gene>
    <name evidence="10" type="ORF">EJC50_17265</name>
</gene>
<feature type="binding site" evidence="4">
    <location>
        <position position="404"/>
    </location>
    <ligand>
        <name>substrate</name>
    </ligand>
</feature>
<feature type="active site" description="Nucleophile" evidence="3">
    <location>
        <position position="189"/>
    </location>
</feature>
<dbReference type="InterPro" id="IPR028098">
    <property type="entry name" value="Glyco_trans_4-like_N"/>
</dbReference>
<keyword evidence="11" id="KW-1185">Reference proteome</keyword>
<dbReference type="Pfam" id="PF09210">
    <property type="entry name" value="BE_C"/>
    <property type="match status" value="1"/>
</dbReference>
<dbReference type="PANTHER" id="PTHR41695:SF1">
    <property type="entry name" value="1,4-ALPHA-GLUCAN BRANCHING ENZYME TK1436"/>
    <property type="match status" value="1"/>
</dbReference>
<dbReference type="SUPFAM" id="SSF88688">
    <property type="entry name" value="Families 57/38 glycoside transferase middle domain"/>
    <property type="match status" value="1"/>
</dbReference>
<feature type="domain" description="Glycosyl transferase family 1" evidence="6">
    <location>
        <begin position="760"/>
        <end position="914"/>
    </location>
</feature>
<dbReference type="Pfam" id="PF13439">
    <property type="entry name" value="Glyco_transf_4"/>
    <property type="match status" value="1"/>
</dbReference>
<feature type="domain" description="1,4-alpha-glucan branching enzyme C-terminal" evidence="8">
    <location>
        <begin position="424"/>
        <end position="524"/>
    </location>
</feature>
<dbReference type="AlphaFoldDB" id="A0A3Q8X6K5"/>
<organism evidence="10 11">
    <name type="scientific">Paenibacillus albus</name>
    <dbReference type="NCBI Taxonomy" id="2495582"/>
    <lineage>
        <taxon>Bacteria</taxon>
        <taxon>Bacillati</taxon>
        <taxon>Bacillota</taxon>
        <taxon>Bacilli</taxon>
        <taxon>Bacillales</taxon>
        <taxon>Paenibacillaceae</taxon>
        <taxon>Paenibacillus</taxon>
    </lineage>
</organism>
<evidence type="ECO:0000256" key="1">
    <source>
        <dbReference type="ARBA" id="ARBA00006821"/>
    </source>
</evidence>
<sequence length="962" mass="110686">MEKGYLSIVLHAHLPYVHHPESERYIEERWLFEAITETYIPLLDMMEGLAADQVGFQLTMSLTPTLLSMLASPLLQERYVKHMDQLIELAVKEIARVQEDEALLPVVMMYAEKFRHTRRRFVEDYDCCIIEGFKAMSDQGFLEIITSSATHAFLPYIRTEQALRAQIENAVKVHYVHFGKAPRGIWLPECGYREELDHVLREFGIQYFMTDSHVFQHANPSPAQGVYAPIVTPGGIAAFARDEETSKQVWSAQEGYPGDYDYREYYRDIGYELDMEYLNPHLPVEGLRLNTGMKYCRITGKQSEKQVYNLEWARQRAEQHAGNFMFNREKQTQHLAGNMHRKPIIVASYDAELFGHWWYEGPMWLEELFRKLDSDQETVKLSTPAAYLAEYPVNEQCRLAFSTWGRGGYGEVWLNDTNQWIYRHLHNMEEQMIELTDRYPVADELTGRALNQAARELLLAQSSDWPFIMDNRTMVDYAIRQVNNHVGRFTRLYEMLQNGFIDERWLAEVELRDNLFPNLDYRIYGTGRYRDNDSNYENDGNVRVQSSSSGFKILMLAWEYPPMVVGGLSRHVYDLSRTLARLGTEVHVVTCHVEGYPAYEFEGRVHVHRVRTYQAANLSFMEWILQLNLAMTDYASHLISHYGVFQLIHAHDWLVNQAAKTLKYQFGLPLVATIHATEHGRNQGIYTELQHQIHHQEWEMTYEAWRVIVCSEYMERELHALFQLPADKLDVIPNGVIIDDFQTIANTSEPVTQGAFAMPDEKIIFYVGRMVREKGVHILLESVPAVLAACPEAKFVLAGKGPMLEELKNRALELGVSDKVYFPGFIDDGTRNELFRSAYAAVFPSLYEPFGIVAIEAMAAQLPVIVSGVGGLAEIVQDGEEGYTVLPGDVQSLSSRLIMMLQDEWNAKAMARKAFHKVIDCYDWNTIARETIGIYRRVLVEQAQQQTSQEAAATIEITGGLQ</sequence>
<evidence type="ECO:0000256" key="4">
    <source>
        <dbReference type="PIRSR" id="PIRSR640042-2"/>
    </source>
</evidence>
<feature type="binding site" evidence="4">
    <location>
        <position position="241"/>
    </location>
    <ligand>
        <name>substrate</name>
    </ligand>
</feature>
<dbReference type="PANTHER" id="PTHR41695">
    <property type="entry name" value="1,4-ALPHA-GLUCAN BRANCHING ENZYME RV3031-RELATED"/>
    <property type="match status" value="1"/>
</dbReference>
<evidence type="ECO:0000256" key="2">
    <source>
        <dbReference type="ARBA" id="ARBA00023277"/>
    </source>
</evidence>
<evidence type="ECO:0000259" key="6">
    <source>
        <dbReference type="Pfam" id="PF00534"/>
    </source>
</evidence>
<evidence type="ECO:0000313" key="10">
    <source>
        <dbReference type="EMBL" id="AZN41222.1"/>
    </source>
</evidence>
<dbReference type="SUPFAM" id="SSF88713">
    <property type="entry name" value="Glycoside hydrolase/deacetylase"/>
    <property type="match status" value="1"/>
</dbReference>
<proteinExistence type="inferred from homology"/>
<evidence type="ECO:0000259" key="8">
    <source>
        <dbReference type="Pfam" id="PF09210"/>
    </source>
</evidence>
<dbReference type="InterPro" id="IPR037090">
    <property type="entry name" value="57_glycoside_trans_central"/>
</dbReference>
<feature type="binding site" evidence="4">
    <location>
        <position position="464"/>
    </location>
    <ligand>
        <name>substrate</name>
    </ligand>
</feature>
<dbReference type="KEGG" id="palb:EJC50_17265"/>
<evidence type="ECO:0000256" key="5">
    <source>
        <dbReference type="RuleBase" id="RU361196"/>
    </source>
</evidence>
<dbReference type="Gene3D" id="1.20.1430.10">
    <property type="entry name" value="Families 57/38 glycoside transferase, middle domain"/>
    <property type="match status" value="1"/>
</dbReference>
<accession>A0A3Q8X6K5</accession>
<dbReference type="InterPro" id="IPR004300">
    <property type="entry name" value="Glyco_hydro_57_N"/>
</dbReference>
<protein>
    <submittedName>
        <fullName evidence="10">DUF1957 domain-containing protein</fullName>
    </submittedName>
</protein>